<protein>
    <submittedName>
        <fullName evidence="5">Helix-turn-helix transcriptional regulator</fullName>
    </submittedName>
</protein>
<dbReference type="InterPro" id="IPR014710">
    <property type="entry name" value="RmlC-like_jellyroll"/>
</dbReference>
<dbReference type="InterPro" id="IPR050807">
    <property type="entry name" value="TransReg_Diox_bact_type"/>
</dbReference>
<dbReference type="PROSITE" id="PS50943">
    <property type="entry name" value="HTH_CROC1"/>
    <property type="match status" value="1"/>
</dbReference>
<sequence>MEDRNQHFAVTLKAIRKAKKWSLDRASQATGVSKAMLGQIERGESSPTLATLWKIAEGFETALSTFIEPKPADNQDARVRTATELRRKPVSDDMLMASMFTYDERFGFEMIELTLMPGYERIADPHEQGTTEHVIVVKGDMELLLNGEWLPMPEGSALRFAADCIHGYRNLNDQPAVFHNLIHHAKISPDR</sequence>
<dbReference type="Pfam" id="PF01381">
    <property type="entry name" value="HTH_3"/>
    <property type="match status" value="1"/>
</dbReference>
<evidence type="ECO:0000259" key="4">
    <source>
        <dbReference type="PROSITE" id="PS50943"/>
    </source>
</evidence>
<evidence type="ECO:0000256" key="2">
    <source>
        <dbReference type="ARBA" id="ARBA00023125"/>
    </source>
</evidence>
<accession>A0A8J7FJT8</accession>
<dbReference type="AlphaFoldDB" id="A0A8J7FJT8"/>
<dbReference type="EMBL" id="JADEYS010000002">
    <property type="protein sequence ID" value="MBE9396132.1"/>
    <property type="molecule type" value="Genomic_DNA"/>
</dbReference>
<keyword evidence="2" id="KW-0238">DNA-binding</keyword>
<keyword evidence="6" id="KW-1185">Reference proteome</keyword>
<proteinExistence type="predicted"/>
<dbReference type="PANTHER" id="PTHR46797">
    <property type="entry name" value="HTH-TYPE TRANSCRIPTIONAL REGULATOR"/>
    <property type="match status" value="1"/>
</dbReference>
<keyword evidence="3" id="KW-0804">Transcription</keyword>
<evidence type="ECO:0000313" key="5">
    <source>
        <dbReference type="EMBL" id="MBE9396132.1"/>
    </source>
</evidence>
<dbReference type="GO" id="GO:0003700">
    <property type="term" value="F:DNA-binding transcription factor activity"/>
    <property type="evidence" value="ECO:0007669"/>
    <property type="project" value="TreeGrafter"/>
</dbReference>
<evidence type="ECO:0000256" key="3">
    <source>
        <dbReference type="ARBA" id="ARBA00023163"/>
    </source>
</evidence>
<reference evidence="5" key="1">
    <citation type="submission" date="2020-10" db="EMBL/GenBank/DDBJ databases">
        <title>Bacterium isolated from coastal waters sediment.</title>
        <authorList>
            <person name="Chen R.-J."/>
            <person name="Lu D.-C."/>
            <person name="Zhu K.-L."/>
            <person name="Du Z.-J."/>
        </authorList>
    </citation>
    <scope>NUCLEOTIDE SEQUENCE</scope>
    <source>
        <strain evidence="5">N1Y112</strain>
    </source>
</reference>
<dbReference type="InterPro" id="IPR011051">
    <property type="entry name" value="RmlC_Cupin_sf"/>
</dbReference>
<organism evidence="5 6">
    <name type="scientific">Pontibacterium sinense</name>
    <dbReference type="NCBI Taxonomy" id="2781979"/>
    <lineage>
        <taxon>Bacteria</taxon>
        <taxon>Pseudomonadati</taxon>
        <taxon>Pseudomonadota</taxon>
        <taxon>Gammaproteobacteria</taxon>
        <taxon>Oceanospirillales</taxon>
        <taxon>Oceanospirillaceae</taxon>
        <taxon>Pontibacterium</taxon>
    </lineage>
</organism>
<dbReference type="GO" id="GO:0003677">
    <property type="term" value="F:DNA binding"/>
    <property type="evidence" value="ECO:0007669"/>
    <property type="project" value="UniProtKB-KW"/>
</dbReference>
<comment type="caution">
    <text evidence="5">The sequence shown here is derived from an EMBL/GenBank/DDBJ whole genome shotgun (WGS) entry which is preliminary data.</text>
</comment>
<dbReference type="Gene3D" id="2.60.120.10">
    <property type="entry name" value="Jelly Rolls"/>
    <property type="match status" value="1"/>
</dbReference>
<dbReference type="Proteomes" id="UP000640333">
    <property type="component" value="Unassembled WGS sequence"/>
</dbReference>
<evidence type="ECO:0000256" key="1">
    <source>
        <dbReference type="ARBA" id="ARBA00023015"/>
    </source>
</evidence>
<dbReference type="CDD" id="cd02209">
    <property type="entry name" value="cupin_XRE_C"/>
    <property type="match status" value="1"/>
</dbReference>
<dbReference type="SMART" id="SM00530">
    <property type="entry name" value="HTH_XRE"/>
    <property type="match status" value="1"/>
</dbReference>
<dbReference type="GO" id="GO:0005829">
    <property type="term" value="C:cytosol"/>
    <property type="evidence" value="ECO:0007669"/>
    <property type="project" value="TreeGrafter"/>
</dbReference>
<dbReference type="SUPFAM" id="SSF47413">
    <property type="entry name" value="lambda repressor-like DNA-binding domains"/>
    <property type="match status" value="1"/>
</dbReference>
<evidence type="ECO:0000313" key="6">
    <source>
        <dbReference type="Proteomes" id="UP000640333"/>
    </source>
</evidence>
<dbReference type="PANTHER" id="PTHR46797:SF23">
    <property type="entry name" value="HTH-TYPE TRANSCRIPTIONAL REGULATOR SUTR"/>
    <property type="match status" value="1"/>
</dbReference>
<dbReference type="CDD" id="cd00093">
    <property type="entry name" value="HTH_XRE"/>
    <property type="match status" value="1"/>
</dbReference>
<dbReference type="Pfam" id="PF07883">
    <property type="entry name" value="Cupin_2"/>
    <property type="match status" value="1"/>
</dbReference>
<dbReference type="RefSeq" id="WP_193951689.1">
    <property type="nucleotide sequence ID" value="NZ_JADEYS010000002.1"/>
</dbReference>
<feature type="domain" description="HTH cro/C1-type" evidence="4">
    <location>
        <begin position="12"/>
        <end position="66"/>
    </location>
</feature>
<dbReference type="Gene3D" id="1.10.260.40">
    <property type="entry name" value="lambda repressor-like DNA-binding domains"/>
    <property type="match status" value="1"/>
</dbReference>
<dbReference type="InterPro" id="IPR010982">
    <property type="entry name" value="Lambda_DNA-bd_dom_sf"/>
</dbReference>
<gene>
    <name evidence="5" type="ORF">IOQ59_02530</name>
</gene>
<keyword evidence="1" id="KW-0805">Transcription regulation</keyword>
<name>A0A8J7FJT8_9GAMM</name>
<dbReference type="SUPFAM" id="SSF51182">
    <property type="entry name" value="RmlC-like cupins"/>
    <property type="match status" value="1"/>
</dbReference>
<dbReference type="InterPro" id="IPR013096">
    <property type="entry name" value="Cupin_2"/>
</dbReference>
<dbReference type="InterPro" id="IPR001387">
    <property type="entry name" value="Cro/C1-type_HTH"/>
</dbReference>